<proteinExistence type="inferred from homology"/>
<dbReference type="RefSeq" id="WP_206706823.1">
    <property type="nucleotide sequence ID" value="NZ_CP059066.1"/>
</dbReference>
<dbReference type="InterPro" id="IPR029063">
    <property type="entry name" value="SAM-dependent_MTases_sf"/>
</dbReference>
<organism evidence="7 8">
    <name type="scientific">Koleobacter methoxysyntrophicus</name>
    <dbReference type="NCBI Taxonomy" id="2751313"/>
    <lineage>
        <taxon>Bacteria</taxon>
        <taxon>Bacillati</taxon>
        <taxon>Bacillota</taxon>
        <taxon>Clostridia</taxon>
        <taxon>Koleobacterales</taxon>
        <taxon>Koleobacteraceae</taxon>
        <taxon>Koleobacter</taxon>
    </lineage>
</organism>
<feature type="domain" description="DNA methylase N-4/N-6" evidence="6">
    <location>
        <begin position="121"/>
        <end position="472"/>
    </location>
</feature>
<dbReference type="InterPro" id="IPR002052">
    <property type="entry name" value="DNA_methylase_N6_adenine_CS"/>
</dbReference>
<dbReference type="Proteomes" id="UP000662904">
    <property type="component" value="Chromosome"/>
</dbReference>
<comment type="similarity">
    <text evidence="1">Belongs to the N(4)/N(6)-methyltransferase family.</text>
</comment>
<evidence type="ECO:0000256" key="2">
    <source>
        <dbReference type="ARBA" id="ARBA00022603"/>
    </source>
</evidence>
<keyword evidence="4" id="KW-0949">S-adenosyl-L-methionine</keyword>
<keyword evidence="5" id="KW-0680">Restriction system</keyword>
<evidence type="ECO:0000259" key="6">
    <source>
        <dbReference type="Pfam" id="PF01555"/>
    </source>
</evidence>
<dbReference type="GO" id="GO:0008170">
    <property type="term" value="F:N-methyltransferase activity"/>
    <property type="evidence" value="ECO:0007669"/>
    <property type="project" value="InterPro"/>
</dbReference>
<dbReference type="PRINTS" id="PR00506">
    <property type="entry name" value="D21N6MTFRASE"/>
</dbReference>
<evidence type="ECO:0000256" key="5">
    <source>
        <dbReference type="ARBA" id="ARBA00022747"/>
    </source>
</evidence>
<dbReference type="Pfam" id="PF01555">
    <property type="entry name" value="N6_N4_Mtase"/>
    <property type="match status" value="1"/>
</dbReference>
<dbReference type="InterPro" id="IPR002941">
    <property type="entry name" value="DNA_methylase_N4/N6"/>
</dbReference>
<accession>A0A8A0RQJ5</accession>
<dbReference type="InterPro" id="IPR002295">
    <property type="entry name" value="N4/N6-MTase_EcoPI_Mod-like"/>
</dbReference>
<keyword evidence="2" id="KW-0489">Methyltransferase</keyword>
<dbReference type="PROSITE" id="PS00092">
    <property type="entry name" value="N6_MTASE"/>
    <property type="match status" value="1"/>
</dbReference>
<keyword evidence="8" id="KW-1185">Reference proteome</keyword>
<reference evidence="7" key="1">
    <citation type="submission" date="2020-07" db="EMBL/GenBank/DDBJ databases">
        <title>Koleobacter methoxysyntrophicus gen. nov., sp. nov., a novel anaerobic bacterium isolated from deep subsurface oil field and proposal of Koleobacterales ord. nov. in the phylum Firmicutes.</title>
        <authorList>
            <person name="Sakamoto S."/>
            <person name="Tamaki H."/>
        </authorList>
    </citation>
    <scope>NUCLEOTIDE SEQUENCE</scope>
    <source>
        <strain evidence="7">NRmbB1</strain>
    </source>
</reference>
<dbReference type="KEGG" id="kme:H0A61_01829"/>
<dbReference type="GO" id="GO:0003677">
    <property type="term" value="F:DNA binding"/>
    <property type="evidence" value="ECO:0007669"/>
    <property type="project" value="InterPro"/>
</dbReference>
<dbReference type="PIRSF" id="PIRSF015855">
    <property type="entry name" value="TypeIII_Mtase_mKpnI"/>
    <property type="match status" value="1"/>
</dbReference>
<protein>
    <recommendedName>
        <fullName evidence="6">DNA methylase N-4/N-6 domain-containing protein</fullName>
    </recommendedName>
</protein>
<dbReference type="REBASE" id="474793">
    <property type="entry name" value="M.KmeB1ORF1829P"/>
</dbReference>
<dbReference type="AlphaFoldDB" id="A0A8A0RQJ5"/>
<dbReference type="GO" id="GO:0009307">
    <property type="term" value="P:DNA restriction-modification system"/>
    <property type="evidence" value="ECO:0007669"/>
    <property type="project" value="UniProtKB-KW"/>
</dbReference>
<evidence type="ECO:0000313" key="8">
    <source>
        <dbReference type="Proteomes" id="UP000662904"/>
    </source>
</evidence>
<gene>
    <name evidence="7" type="ORF">H0A61_01829</name>
</gene>
<dbReference type="EMBL" id="CP059066">
    <property type="protein sequence ID" value="QSQ09466.1"/>
    <property type="molecule type" value="Genomic_DNA"/>
</dbReference>
<sequence length="653" mass="75054">MEKLKMATKSLIQENIEKLAEIFPGVVTEARDEKGNLIKVVDFELLKQELSDRVVEGDRERYQLTWPGKKEAVLLANMPINKTLRPVKEESVDWENTGNLYIEGNNLEALKILQESYLNKIKCIYIDPPYNTGKDFIYRDNFKQSKEEYLADSGQVDGDGNRLFQNTESNGRFHSDWLSMMYPRLKLARNLLREDGVIFISIDDNEVHNLRKICDEIFGEGNFVAALVWEGALKNDSRFVSISHDYIYCYAKDKFCLKVNGTIWRTRKEGIDAIYKQVEELKSIHKDDYESITNSLREWYSSLSKNHPAWQHRHYNKVDSRGVYFPSDISWPGGGGPKYPIRHPITGGLVRVPARGWVFPTPERMQQAIDEGRVDFGEDETKVPTLKRYLHETEGQVLPSVMYKDRRSAMQRLRQIMGGNVFDNPKDEKVLMKLFEATTNGNDIILDFFSGSATTAHAVMQLNAEDGGNRKYIMVQLPEPCPEDSEAYKAGFKNISEIGKERIRRAAKKIKEETGADIDYGFRVFKVDSSNMKDVYYRPDEFSQQDLFGMVSNIKEDRTGEDLLIQVMLEWGLELSLPMEKRNILGKEVHFVAGNSLVACFEEGVTEDLVREIAKERPLRVVFRDSSFADDAARINVEELFKMLSPSTEIKVI</sequence>
<keyword evidence="3" id="KW-0808">Transferase</keyword>
<evidence type="ECO:0000256" key="3">
    <source>
        <dbReference type="ARBA" id="ARBA00022679"/>
    </source>
</evidence>
<evidence type="ECO:0000313" key="7">
    <source>
        <dbReference type="EMBL" id="QSQ09466.1"/>
    </source>
</evidence>
<dbReference type="Gene3D" id="3.40.50.150">
    <property type="entry name" value="Vaccinia Virus protein VP39"/>
    <property type="match status" value="1"/>
</dbReference>
<dbReference type="SUPFAM" id="SSF53335">
    <property type="entry name" value="S-adenosyl-L-methionine-dependent methyltransferases"/>
    <property type="match status" value="1"/>
</dbReference>
<dbReference type="GO" id="GO:0032259">
    <property type="term" value="P:methylation"/>
    <property type="evidence" value="ECO:0007669"/>
    <property type="project" value="UniProtKB-KW"/>
</dbReference>
<evidence type="ECO:0000256" key="4">
    <source>
        <dbReference type="ARBA" id="ARBA00022691"/>
    </source>
</evidence>
<evidence type="ECO:0000256" key="1">
    <source>
        <dbReference type="ARBA" id="ARBA00006594"/>
    </source>
</evidence>
<name>A0A8A0RQJ5_9FIRM</name>